<dbReference type="SUPFAM" id="SSF52266">
    <property type="entry name" value="SGNH hydrolase"/>
    <property type="match status" value="1"/>
</dbReference>
<dbReference type="InterPro" id="IPR005181">
    <property type="entry name" value="SASA"/>
</dbReference>
<dbReference type="Gene3D" id="3.40.50.1110">
    <property type="entry name" value="SGNH hydrolase"/>
    <property type="match status" value="1"/>
</dbReference>
<dbReference type="Proteomes" id="UP000516046">
    <property type="component" value="Chromosome"/>
</dbReference>
<feature type="domain" description="Sialate O-acetylesterase" evidence="2">
    <location>
        <begin position="276"/>
        <end position="392"/>
    </location>
</feature>
<gene>
    <name evidence="3" type="ORF">H6X83_11195</name>
</gene>
<dbReference type="PANTHER" id="PTHR22901">
    <property type="entry name" value="SIALATE O-ACETYLESTERASE"/>
    <property type="match status" value="1"/>
</dbReference>
<accession>A0A7G9WFN2</accession>
<evidence type="ECO:0000313" key="3">
    <source>
        <dbReference type="EMBL" id="QNO17494.1"/>
    </source>
</evidence>
<dbReference type="AlphaFoldDB" id="A0A7G9WFN2"/>
<dbReference type="EMBL" id="CP060696">
    <property type="protein sequence ID" value="QNO17494.1"/>
    <property type="molecule type" value="Genomic_DNA"/>
</dbReference>
<dbReference type="InterPro" id="IPR039329">
    <property type="entry name" value="SIAE"/>
</dbReference>
<name>A0A7G9WFN2_9FIRM</name>
<dbReference type="GO" id="GO:0005975">
    <property type="term" value="P:carbohydrate metabolic process"/>
    <property type="evidence" value="ECO:0007669"/>
    <property type="project" value="TreeGrafter"/>
</dbReference>
<dbReference type="Pfam" id="PF03629">
    <property type="entry name" value="SASA"/>
    <property type="match status" value="2"/>
</dbReference>
<dbReference type="KEGG" id="caml:H6X83_11195"/>
<keyword evidence="1" id="KW-0378">Hydrolase</keyword>
<evidence type="ECO:0000313" key="4">
    <source>
        <dbReference type="Proteomes" id="UP000516046"/>
    </source>
</evidence>
<keyword evidence="4" id="KW-1185">Reference proteome</keyword>
<evidence type="ECO:0000259" key="2">
    <source>
        <dbReference type="Pfam" id="PF03629"/>
    </source>
</evidence>
<evidence type="ECO:0000256" key="1">
    <source>
        <dbReference type="ARBA" id="ARBA00022801"/>
    </source>
</evidence>
<protein>
    <recommendedName>
        <fullName evidence="2">Sialate O-acetylesterase domain-containing protein</fullName>
    </recommendedName>
</protein>
<dbReference type="RefSeq" id="WP_212506565.1">
    <property type="nucleotide sequence ID" value="NZ_CP060696.1"/>
</dbReference>
<dbReference type="InterPro" id="IPR036514">
    <property type="entry name" value="SGNH_hydro_sf"/>
</dbReference>
<dbReference type="GO" id="GO:0001681">
    <property type="term" value="F:sialate O-acetylesterase activity"/>
    <property type="evidence" value="ECO:0007669"/>
    <property type="project" value="InterPro"/>
</dbReference>
<dbReference type="PANTHER" id="PTHR22901:SF0">
    <property type="entry name" value="SIALATE O-ACETYLESTERASE"/>
    <property type="match status" value="1"/>
</dbReference>
<sequence length="508" mass="57390">MMSQFKFAAVFTDGAVLQRNREIPVWGTCTEGSRIAIELNGTKTEAAVTGSTWRANLPPQSAGKGLTLTARSDSGEVLCCHEIAVGDVWVAAGQSNMQFFLRYDYDFPLAKMYRPLPDIHFYNQPHTRCADEVNHDSAAGHWFHDGDPEFAVFSAVGYWFARALQPEIGVPIGIIGCNWGGTTASTWLDESYLESGDLPVYLKEYEDACKKINPETYHDDCMRAMEIEQIWNIGWTKVSYGLTWEEQQIFKTTPWDIDVPEGPPLLMGPMHQNRPGGLYHNMVEKLIPFAVKGVLWYQGESDDIHPEIYDQLFSSLIRCWRKNWQQNLPFLFVQLPSFCHWMDCKGAAFPVIREKQELVSKTVPDAYMISIMDFGMHDDIHPKRKRPVGERLALLARGKIYGEPLLCESPALDHAEEVDNKICLHFANAGGGLWVRAYHLEHFRVLQNGREIPIQNATAQNDCVFLTLGETMHGCITVEFAEADFATVALYNSVGLPALPFRCQVELT</sequence>
<proteinExistence type="predicted"/>
<organism evidence="3 4">
    <name type="scientific">Caproicibacterium amylolyticum</name>
    <dbReference type="NCBI Taxonomy" id="2766537"/>
    <lineage>
        <taxon>Bacteria</taxon>
        <taxon>Bacillati</taxon>
        <taxon>Bacillota</taxon>
        <taxon>Clostridia</taxon>
        <taxon>Eubacteriales</taxon>
        <taxon>Oscillospiraceae</taxon>
        <taxon>Caproicibacterium</taxon>
    </lineage>
</organism>
<reference evidence="3 4" key="1">
    <citation type="submission" date="2020-08" db="EMBL/GenBank/DDBJ databases">
        <authorList>
            <person name="Ren C."/>
            <person name="Gu Y."/>
            <person name="Xu Y."/>
        </authorList>
    </citation>
    <scope>NUCLEOTIDE SEQUENCE [LARGE SCALE GENOMIC DNA]</scope>
    <source>
        <strain evidence="3 4">LBM18003</strain>
    </source>
</reference>
<feature type="domain" description="Sialate O-acetylesterase" evidence="2">
    <location>
        <begin position="86"/>
        <end position="190"/>
    </location>
</feature>